<name>A0AAV4SJ78_CAEEX</name>
<gene>
    <name evidence="1" type="ORF">CEXT_648941</name>
</gene>
<dbReference type="AlphaFoldDB" id="A0AAV4SJ78"/>
<proteinExistence type="predicted"/>
<accession>A0AAV4SJ78</accession>
<dbReference type="Proteomes" id="UP001054945">
    <property type="component" value="Unassembled WGS sequence"/>
</dbReference>
<organism evidence="1 2">
    <name type="scientific">Caerostris extrusa</name>
    <name type="common">Bark spider</name>
    <name type="synonym">Caerostris bankana</name>
    <dbReference type="NCBI Taxonomy" id="172846"/>
    <lineage>
        <taxon>Eukaryota</taxon>
        <taxon>Metazoa</taxon>
        <taxon>Ecdysozoa</taxon>
        <taxon>Arthropoda</taxon>
        <taxon>Chelicerata</taxon>
        <taxon>Arachnida</taxon>
        <taxon>Araneae</taxon>
        <taxon>Araneomorphae</taxon>
        <taxon>Entelegynae</taxon>
        <taxon>Araneoidea</taxon>
        <taxon>Araneidae</taxon>
        <taxon>Caerostris</taxon>
    </lineage>
</organism>
<reference evidence="1 2" key="1">
    <citation type="submission" date="2021-06" db="EMBL/GenBank/DDBJ databases">
        <title>Caerostris extrusa draft genome.</title>
        <authorList>
            <person name="Kono N."/>
            <person name="Arakawa K."/>
        </authorList>
    </citation>
    <scope>NUCLEOTIDE SEQUENCE [LARGE SCALE GENOMIC DNA]</scope>
</reference>
<dbReference type="EMBL" id="BPLR01009479">
    <property type="protein sequence ID" value="GIY32267.1"/>
    <property type="molecule type" value="Genomic_DNA"/>
</dbReference>
<evidence type="ECO:0000313" key="2">
    <source>
        <dbReference type="Proteomes" id="UP001054945"/>
    </source>
</evidence>
<evidence type="ECO:0000313" key="1">
    <source>
        <dbReference type="EMBL" id="GIY32267.1"/>
    </source>
</evidence>
<protein>
    <submittedName>
        <fullName evidence="1">Uncharacterized protein</fullName>
    </submittedName>
</protein>
<keyword evidence="2" id="KW-1185">Reference proteome</keyword>
<sequence length="80" mass="9146">MINLVAGNEWRILTAGRTTRTTFKYHMEEYSKTPIRLLDCRDEILLLVVKISIDSALFLNAVHANTPPTDSNINPPAHYY</sequence>
<comment type="caution">
    <text evidence="1">The sequence shown here is derived from an EMBL/GenBank/DDBJ whole genome shotgun (WGS) entry which is preliminary data.</text>
</comment>